<dbReference type="PANTHER" id="PTHR10642">
    <property type="entry name" value="RIBONUCLEASE H1"/>
    <property type="match status" value="1"/>
</dbReference>
<dbReference type="GO" id="GO:0000287">
    <property type="term" value="F:magnesium ion binding"/>
    <property type="evidence" value="ECO:0007669"/>
    <property type="project" value="InterPro"/>
</dbReference>
<dbReference type="GO" id="GO:0043137">
    <property type="term" value="P:DNA replication, removal of RNA primer"/>
    <property type="evidence" value="ECO:0007669"/>
    <property type="project" value="TreeGrafter"/>
</dbReference>
<evidence type="ECO:0000256" key="8">
    <source>
        <dbReference type="ARBA" id="ARBA00022801"/>
    </source>
</evidence>
<comment type="similarity">
    <text evidence="3">Belongs to the RNase H family.</text>
</comment>
<feature type="domain" description="RNase H type-1" evidence="11">
    <location>
        <begin position="97"/>
        <end position="243"/>
    </location>
</feature>
<evidence type="ECO:0000313" key="13">
    <source>
        <dbReference type="Proteomes" id="UP000270296"/>
    </source>
</evidence>
<feature type="compositionally biased region" description="Basic and acidic residues" evidence="10">
    <location>
        <begin position="233"/>
        <end position="247"/>
    </location>
</feature>
<dbReference type="Gene3D" id="3.30.420.10">
    <property type="entry name" value="Ribonuclease H-like superfamily/Ribonuclease H"/>
    <property type="match status" value="1"/>
</dbReference>
<evidence type="ECO:0000256" key="1">
    <source>
        <dbReference type="ARBA" id="ARBA00000077"/>
    </source>
</evidence>
<dbReference type="CDD" id="cd09280">
    <property type="entry name" value="RNase_HI_eukaryote_like"/>
    <property type="match status" value="1"/>
</dbReference>
<dbReference type="InterPro" id="IPR012337">
    <property type="entry name" value="RNaseH-like_sf"/>
</dbReference>
<evidence type="ECO:0000256" key="5">
    <source>
        <dbReference type="ARBA" id="ARBA00022722"/>
    </source>
</evidence>
<name>A0A183J2W1_9BILA</name>
<evidence type="ECO:0000256" key="7">
    <source>
        <dbReference type="ARBA" id="ARBA00022759"/>
    </source>
</evidence>
<dbReference type="WBParaSite" id="SBAD_0001057301-mRNA-1">
    <property type="protein sequence ID" value="SBAD_0001057301-mRNA-1"/>
    <property type="gene ID" value="SBAD_0001057301"/>
</dbReference>
<dbReference type="Pfam" id="PF00075">
    <property type="entry name" value="RNase_H"/>
    <property type="match status" value="1"/>
</dbReference>
<dbReference type="InterPro" id="IPR009027">
    <property type="entry name" value="Ribosomal_bL9/RNase_H1_N"/>
</dbReference>
<keyword evidence="9" id="KW-0460">Magnesium</keyword>
<dbReference type="SUPFAM" id="SSF55658">
    <property type="entry name" value="L9 N-domain-like"/>
    <property type="match status" value="1"/>
</dbReference>
<comment type="catalytic activity">
    <reaction evidence="1">
        <text>Endonucleolytic cleavage to 5'-phosphomonoester.</text>
        <dbReference type="EC" id="3.1.26.4"/>
    </reaction>
</comment>
<sequence>MAAWYYAVRSGYKPGVYETWDDCKRQVDGFSAAEFRKFKKKQDALKFIGSASSDAALYPEDESATAGSWVRNNLLKETNHKLREKPQFTLSRKNIVSTAIPVVYTDGACSDNGGNNAAAGIGVYWGKDDPRNVSERLEGKQTSNRAEIEACCRAVEQAIHFGMRKIEVRTDSAYVVNAITKWMNKWDENGMTRSNGQEVLNLIDLMRLRRLAERLEVTWKLVRGHSGNEGNEEADKLARLGTEKDAK</sequence>
<evidence type="ECO:0000313" key="12">
    <source>
        <dbReference type="EMBL" id="VDP29896.1"/>
    </source>
</evidence>
<protein>
    <recommendedName>
        <fullName evidence="4">ribonuclease H</fullName>
        <ecNumber evidence="4">3.1.26.4</ecNumber>
    </recommendedName>
</protein>
<dbReference type="InterPro" id="IPR037056">
    <property type="entry name" value="RNase_H1_N_sf"/>
</dbReference>
<keyword evidence="5" id="KW-0540">Nuclease</keyword>
<evidence type="ECO:0000313" key="14">
    <source>
        <dbReference type="WBParaSite" id="SBAD_0001057301-mRNA-1"/>
    </source>
</evidence>
<reference evidence="12 13" key="2">
    <citation type="submission" date="2018-11" db="EMBL/GenBank/DDBJ databases">
        <authorList>
            <consortium name="Pathogen Informatics"/>
        </authorList>
    </citation>
    <scope>NUCLEOTIDE SEQUENCE [LARGE SCALE GENOMIC DNA]</scope>
</reference>
<keyword evidence="7" id="KW-0255">Endonuclease</keyword>
<dbReference type="InterPro" id="IPR036397">
    <property type="entry name" value="RNaseH_sf"/>
</dbReference>
<organism evidence="14">
    <name type="scientific">Soboliphyme baturini</name>
    <dbReference type="NCBI Taxonomy" id="241478"/>
    <lineage>
        <taxon>Eukaryota</taxon>
        <taxon>Metazoa</taxon>
        <taxon>Ecdysozoa</taxon>
        <taxon>Nematoda</taxon>
        <taxon>Enoplea</taxon>
        <taxon>Dorylaimia</taxon>
        <taxon>Dioctophymatida</taxon>
        <taxon>Dioctophymatoidea</taxon>
        <taxon>Soboliphymatidae</taxon>
        <taxon>Soboliphyme</taxon>
    </lineage>
</organism>
<dbReference type="InterPro" id="IPR011320">
    <property type="entry name" value="RNase_H1_N"/>
</dbReference>
<keyword evidence="8" id="KW-0378">Hydrolase</keyword>
<dbReference type="InterPro" id="IPR017067">
    <property type="entry name" value="RNase_H1_euk"/>
</dbReference>
<dbReference type="InterPro" id="IPR002156">
    <property type="entry name" value="RNaseH_domain"/>
</dbReference>
<dbReference type="PROSITE" id="PS50879">
    <property type="entry name" value="RNASE_H_1"/>
    <property type="match status" value="1"/>
</dbReference>
<proteinExistence type="inferred from homology"/>
<evidence type="ECO:0000256" key="9">
    <source>
        <dbReference type="ARBA" id="ARBA00022842"/>
    </source>
</evidence>
<keyword evidence="6" id="KW-0479">Metal-binding</keyword>
<dbReference type="Proteomes" id="UP000270296">
    <property type="component" value="Unassembled WGS sequence"/>
</dbReference>
<accession>A0A183J2W1</accession>
<dbReference type="PANTHER" id="PTHR10642:SF26">
    <property type="entry name" value="RIBONUCLEASE H1"/>
    <property type="match status" value="1"/>
</dbReference>
<dbReference type="EMBL" id="UZAM01013766">
    <property type="protein sequence ID" value="VDP29896.1"/>
    <property type="molecule type" value="Genomic_DNA"/>
</dbReference>
<evidence type="ECO:0000256" key="3">
    <source>
        <dbReference type="ARBA" id="ARBA00005300"/>
    </source>
</evidence>
<evidence type="ECO:0000259" key="11">
    <source>
        <dbReference type="PROSITE" id="PS50879"/>
    </source>
</evidence>
<dbReference type="InterPro" id="IPR050092">
    <property type="entry name" value="RNase_H"/>
</dbReference>
<dbReference type="OrthoDB" id="90239at2759"/>
<comment type="cofactor">
    <cofactor evidence="2">
        <name>Mg(2+)</name>
        <dbReference type="ChEBI" id="CHEBI:18420"/>
    </cofactor>
</comment>
<dbReference type="EC" id="3.1.26.4" evidence="4"/>
<evidence type="ECO:0000256" key="4">
    <source>
        <dbReference type="ARBA" id="ARBA00012180"/>
    </source>
</evidence>
<dbReference type="Gene3D" id="3.40.970.10">
    <property type="entry name" value="Ribonuclease H1, N-terminal domain"/>
    <property type="match status" value="1"/>
</dbReference>
<dbReference type="AlphaFoldDB" id="A0A183J2W1"/>
<evidence type="ECO:0000256" key="2">
    <source>
        <dbReference type="ARBA" id="ARBA00001946"/>
    </source>
</evidence>
<dbReference type="GO" id="GO:0004523">
    <property type="term" value="F:RNA-DNA hybrid ribonuclease activity"/>
    <property type="evidence" value="ECO:0007669"/>
    <property type="project" value="UniProtKB-EC"/>
</dbReference>
<dbReference type="PIRSF" id="PIRSF036852">
    <property type="entry name" value="Ribonuclease_H1_euk"/>
    <property type="match status" value="1"/>
</dbReference>
<evidence type="ECO:0000256" key="10">
    <source>
        <dbReference type="SAM" id="MobiDB-lite"/>
    </source>
</evidence>
<dbReference type="FunFam" id="3.40.970.10:FF:000001">
    <property type="entry name" value="Ribonuclease H1"/>
    <property type="match status" value="1"/>
</dbReference>
<feature type="region of interest" description="Disordered" evidence="10">
    <location>
        <begin position="226"/>
        <end position="247"/>
    </location>
</feature>
<gene>
    <name evidence="12" type="ORF">SBAD_LOCUS10209</name>
</gene>
<dbReference type="GO" id="GO:0003676">
    <property type="term" value="F:nucleic acid binding"/>
    <property type="evidence" value="ECO:0007669"/>
    <property type="project" value="InterPro"/>
</dbReference>
<reference evidence="14" key="1">
    <citation type="submission" date="2016-06" db="UniProtKB">
        <authorList>
            <consortium name="WormBaseParasite"/>
        </authorList>
    </citation>
    <scope>IDENTIFICATION</scope>
</reference>
<dbReference type="SUPFAM" id="SSF53098">
    <property type="entry name" value="Ribonuclease H-like"/>
    <property type="match status" value="1"/>
</dbReference>
<dbReference type="Pfam" id="PF01693">
    <property type="entry name" value="Cauli_VI"/>
    <property type="match status" value="1"/>
</dbReference>
<evidence type="ECO:0000256" key="6">
    <source>
        <dbReference type="ARBA" id="ARBA00022723"/>
    </source>
</evidence>
<keyword evidence="13" id="KW-1185">Reference proteome</keyword>